<feature type="signal peptide" evidence="1">
    <location>
        <begin position="1"/>
        <end position="19"/>
    </location>
</feature>
<feature type="chain" id="PRO_5022757289" evidence="1">
    <location>
        <begin position="20"/>
        <end position="88"/>
    </location>
</feature>
<dbReference type="PROSITE" id="PS51257">
    <property type="entry name" value="PROKAR_LIPOPROTEIN"/>
    <property type="match status" value="1"/>
</dbReference>
<keyword evidence="1" id="KW-0732">Signal</keyword>
<protein>
    <submittedName>
        <fullName evidence="2">Uncharacterized protein</fullName>
    </submittedName>
</protein>
<accession>A0A5B8V3Y0</accession>
<evidence type="ECO:0000256" key="1">
    <source>
        <dbReference type="SAM" id="SignalP"/>
    </source>
</evidence>
<dbReference type="RefSeq" id="WP_147187678.1">
    <property type="nucleotide sequence ID" value="NZ_CP042435.1"/>
</dbReference>
<evidence type="ECO:0000313" key="2">
    <source>
        <dbReference type="EMBL" id="QEC65878.1"/>
    </source>
</evidence>
<dbReference type="OrthoDB" id="9932263at2"/>
<gene>
    <name evidence="2" type="ORF">FRZ67_00640</name>
</gene>
<reference evidence="2 3" key="1">
    <citation type="journal article" date="2016" name="Int. J. Syst. Evol. Microbiol.">
        <title>Panacibacter ginsenosidivorans gen. nov., sp. nov., with ginsenoside converting activity isolated from soil of a ginseng field.</title>
        <authorList>
            <person name="Siddiqi M.Z."/>
            <person name="Muhammad Shafi S."/>
            <person name="Choi K.D."/>
            <person name="Im W.T."/>
        </authorList>
    </citation>
    <scope>NUCLEOTIDE SEQUENCE [LARGE SCALE GENOMIC DNA]</scope>
    <source>
        <strain evidence="2 3">Gsoil1550</strain>
    </source>
</reference>
<organism evidence="2 3">
    <name type="scientific">Panacibacter ginsenosidivorans</name>
    <dbReference type="NCBI Taxonomy" id="1813871"/>
    <lineage>
        <taxon>Bacteria</taxon>
        <taxon>Pseudomonadati</taxon>
        <taxon>Bacteroidota</taxon>
        <taxon>Chitinophagia</taxon>
        <taxon>Chitinophagales</taxon>
        <taxon>Chitinophagaceae</taxon>
        <taxon>Panacibacter</taxon>
    </lineage>
</organism>
<proteinExistence type="predicted"/>
<evidence type="ECO:0000313" key="3">
    <source>
        <dbReference type="Proteomes" id="UP000321533"/>
    </source>
</evidence>
<keyword evidence="3" id="KW-1185">Reference proteome</keyword>
<name>A0A5B8V3Y0_9BACT</name>
<dbReference type="KEGG" id="pgin:FRZ67_00640"/>
<dbReference type="EMBL" id="CP042435">
    <property type="protein sequence ID" value="QEC65878.1"/>
    <property type="molecule type" value="Genomic_DNA"/>
</dbReference>
<dbReference type="AlphaFoldDB" id="A0A5B8V3Y0"/>
<sequence length="88" mass="9793">MFKKILPSVFFLAIISCNASHSVETKAYIFERKLLDNGELLICYTFNSGNALVQDSSIITNMVIPQDSISIVYEKSNPANSNLLMPGY</sequence>
<dbReference type="Proteomes" id="UP000321533">
    <property type="component" value="Chromosome"/>
</dbReference>